<protein>
    <submittedName>
        <fullName evidence="1">Biliverdin-producing heme oxygenase</fullName>
    </submittedName>
</protein>
<dbReference type="CDD" id="cd19166">
    <property type="entry name" value="HemeO-bac"/>
    <property type="match status" value="1"/>
</dbReference>
<dbReference type="EMBL" id="RHLK01000001">
    <property type="protein sequence ID" value="MVO98413.1"/>
    <property type="molecule type" value="Genomic_DNA"/>
</dbReference>
<dbReference type="RefSeq" id="WP_157332569.1">
    <property type="nucleotide sequence ID" value="NZ_RHLK01000001.1"/>
</dbReference>
<gene>
    <name evidence="1" type="ORF">EDM21_02495</name>
</gene>
<accession>A0A7X3FF85</accession>
<proteinExistence type="predicted"/>
<dbReference type="Gene3D" id="1.20.910.10">
    <property type="entry name" value="Heme oxygenase-like"/>
    <property type="match status" value="1"/>
</dbReference>
<dbReference type="Proteomes" id="UP000490800">
    <property type="component" value="Unassembled WGS sequence"/>
</dbReference>
<organism evidence="1 2">
    <name type="scientific">Paenibacillus lutrae</name>
    <dbReference type="NCBI Taxonomy" id="2078573"/>
    <lineage>
        <taxon>Bacteria</taxon>
        <taxon>Bacillati</taxon>
        <taxon>Bacillota</taxon>
        <taxon>Bacilli</taxon>
        <taxon>Bacillales</taxon>
        <taxon>Paenibacillaceae</taxon>
        <taxon>Paenibacillus</taxon>
    </lineage>
</organism>
<dbReference type="OrthoDB" id="114943at2"/>
<dbReference type="GO" id="GO:0004392">
    <property type="term" value="F:heme oxygenase (decyclizing) activity"/>
    <property type="evidence" value="ECO:0007669"/>
    <property type="project" value="InterPro"/>
</dbReference>
<name>A0A7X3FF85_9BACL</name>
<comment type="caution">
    <text evidence="1">The sequence shown here is derived from an EMBL/GenBank/DDBJ whole genome shotgun (WGS) entry which is preliminary data.</text>
</comment>
<dbReference type="Pfam" id="PF01126">
    <property type="entry name" value="Heme_oxygenase"/>
    <property type="match status" value="1"/>
</dbReference>
<sequence>MNSTISVRLKEETAPFHIQIEQNYYAKGIMNQALTLEEYRTYLEKFYGFVTLAEQEITALPEWDELGFDIGSRMKTPLLEKDLIELGLSRADLKKLASCNEVTDVSTLPRALGYLYVLEGSTLGGQLITRQLKQFLPVTPESGGRYFSSYGADLRVKWLEFRELLEKEAVTADQQEEVLSAAKQTFILLNQWLVQEPVQPSVQP</sequence>
<evidence type="ECO:0000313" key="2">
    <source>
        <dbReference type="Proteomes" id="UP000490800"/>
    </source>
</evidence>
<evidence type="ECO:0000313" key="1">
    <source>
        <dbReference type="EMBL" id="MVO98413.1"/>
    </source>
</evidence>
<dbReference type="AlphaFoldDB" id="A0A7X3FF85"/>
<dbReference type="InterPro" id="IPR016053">
    <property type="entry name" value="Haem_Oase-like"/>
</dbReference>
<keyword evidence="2" id="KW-1185">Reference proteome</keyword>
<dbReference type="SUPFAM" id="SSF48613">
    <property type="entry name" value="Heme oxygenase-like"/>
    <property type="match status" value="1"/>
</dbReference>
<reference evidence="1 2" key="1">
    <citation type="journal article" date="2019" name="Microorganisms">
        <title>Paenibacillus lutrae sp. nov., A Chitinolytic Species Isolated from A River Otter in Castril Natural Park, Granada, Spain.</title>
        <authorList>
            <person name="Rodriguez M."/>
            <person name="Reina J.C."/>
            <person name="Bejar V."/>
            <person name="Llamas I."/>
        </authorList>
    </citation>
    <scope>NUCLEOTIDE SEQUENCE [LARGE SCALE GENOMIC DNA]</scope>
    <source>
        <strain evidence="1 2">N10</strain>
    </source>
</reference>
<dbReference type="InterPro" id="IPR016084">
    <property type="entry name" value="Haem_Oase-like_multi-hlx"/>
</dbReference>
<dbReference type="GO" id="GO:0006788">
    <property type="term" value="P:heme oxidation"/>
    <property type="evidence" value="ECO:0007669"/>
    <property type="project" value="InterPro"/>
</dbReference>